<keyword evidence="3" id="KW-1185">Reference proteome</keyword>
<feature type="chain" id="PRO_5045787364" description="Secreted protein" evidence="1">
    <location>
        <begin position="28"/>
        <end position="63"/>
    </location>
</feature>
<proteinExistence type="predicted"/>
<evidence type="ECO:0008006" key="4">
    <source>
        <dbReference type="Google" id="ProtNLM"/>
    </source>
</evidence>
<evidence type="ECO:0000313" key="2">
    <source>
        <dbReference type="EMBL" id="GGZ64716.1"/>
    </source>
</evidence>
<keyword evidence="1" id="KW-0732">Signal</keyword>
<dbReference type="Proteomes" id="UP000624183">
    <property type="component" value="Unassembled WGS sequence"/>
</dbReference>
<reference evidence="3" key="1">
    <citation type="journal article" date="2019" name="Int. J. Syst. Evol. Microbiol.">
        <title>The Global Catalogue of Microorganisms (GCM) 10K type strain sequencing project: providing services to taxonomists for standard genome sequencing and annotation.</title>
        <authorList>
            <consortium name="The Broad Institute Genomics Platform"/>
            <consortium name="The Broad Institute Genome Sequencing Center for Infectious Disease"/>
            <person name="Wu L."/>
            <person name="Ma J."/>
        </authorList>
    </citation>
    <scope>NUCLEOTIDE SEQUENCE [LARGE SCALE GENOMIC DNA]</scope>
    <source>
        <strain evidence="3">JCM 4602</strain>
    </source>
</reference>
<organism evidence="2 3">
    <name type="scientific">Streptomyces rubiginosohelvolus</name>
    <dbReference type="NCBI Taxonomy" id="67362"/>
    <lineage>
        <taxon>Bacteria</taxon>
        <taxon>Bacillati</taxon>
        <taxon>Actinomycetota</taxon>
        <taxon>Actinomycetes</taxon>
        <taxon>Kitasatosporales</taxon>
        <taxon>Streptomycetaceae</taxon>
        <taxon>Streptomyces</taxon>
    </lineage>
</organism>
<comment type="caution">
    <text evidence="2">The sequence shown here is derived from an EMBL/GenBank/DDBJ whole genome shotgun (WGS) entry which is preliminary data.</text>
</comment>
<name>A0ABQ3C5R1_9ACTN</name>
<accession>A0ABQ3C5R1</accession>
<protein>
    <recommendedName>
        <fullName evidence="4">Secreted protein</fullName>
    </recommendedName>
</protein>
<sequence>MYKRMLRSVLATAFVGALALGALSAQGAGDITWGSQTAESAPAAQAAVPGDITWNIAPARTVA</sequence>
<evidence type="ECO:0000313" key="3">
    <source>
        <dbReference type="Proteomes" id="UP000624183"/>
    </source>
</evidence>
<feature type="signal peptide" evidence="1">
    <location>
        <begin position="1"/>
        <end position="27"/>
    </location>
</feature>
<dbReference type="EMBL" id="BMUW01000008">
    <property type="protein sequence ID" value="GGZ64716.1"/>
    <property type="molecule type" value="Genomic_DNA"/>
</dbReference>
<evidence type="ECO:0000256" key="1">
    <source>
        <dbReference type="SAM" id="SignalP"/>
    </source>
</evidence>
<gene>
    <name evidence="2" type="ORF">GCM10010328_44400</name>
</gene>